<proteinExistence type="predicted"/>
<reference evidence="2" key="1">
    <citation type="submission" date="2019-08" db="EMBL/GenBank/DDBJ databases">
        <authorList>
            <person name="Kucharzyk K."/>
            <person name="Murdoch R.W."/>
            <person name="Higgins S."/>
            <person name="Loffler F."/>
        </authorList>
    </citation>
    <scope>NUCLEOTIDE SEQUENCE</scope>
</reference>
<name>A0A645DRS7_9ZZZZ</name>
<dbReference type="InterPro" id="IPR038610">
    <property type="entry name" value="FliK-like_C_sf"/>
</dbReference>
<sequence>MTHVLRFLHTRGETKAKVVIEPPALGRVDVELLSSQRGVEAFLRVSSESLRHIVQEQLPALRSAFSQQGLVLADCSVDVRKENEHSGQNQQNKRRGIKVAMDALDETEEPLAFRLDLEQGLLVWMA</sequence>
<feature type="domain" description="Flagellar hook-length control protein-like C-terminal" evidence="1">
    <location>
        <begin position="10"/>
        <end position="83"/>
    </location>
</feature>
<accession>A0A645DRS7</accession>
<evidence type="ECO:0000313" key="2">
    <source>
        <dbReference type="EMBL" id="MPM92037.1"/>
    </source>
</evidence>
<dbReference type="InterPro" id="IPR021136">
    <property type="entry name" value="Flagellar_hook_control-like_C"/>
</dbReference>
<dbReference type="AlphaFoldDB" id="A0A645DRS7"/>
<comment type="caution">
    <text evidence="2">The sequence shown here is derived from an EMBL/GenBank/DDBJ whole genome shotgun (WGS) entry which is preliminary data.</text>
</comment>
<dbReference type="Gene3D" id="3.30.750.140">
    <property type="match status" value="1"/>
</dbReference>
<dbReference type="Pfam" id="PF02120">
    <property type="entry name" value="Flg_hook"/>
    <property type="match status" value="1"/>
</dbReference>
<protein>
    <recommendedName>
        <fullName evidence="1">Flagellar hook-length control protein-like C-terminal domain-containing protein</fullName>
    </recommendedName>
</protein>
<evidence type="ECO:0000259" key="1">
    <source>
        <dbReference type="Pfam" id="PF02120"/>
    </source>
</evidence>
<dbReference type="CDD" id="cd17470">
    <property type="entry name" value="T3SS_Flik_C"/>
    <property type="match status" value="1"/>
</dbReference>
<organism evidence="2">
    <name type="scientific">bioreactor metagenome</name>
    <dbReference type="NCBI Taxonomy" id="1076179"/>
    <lineage>
        <taxon>unclassified sequences</taxon>
        <taxon>metagenomes</taxon>
        <taxon>ecological metagenomes</taxon>
    </lineage>
</organism>
<dbReference type="EMBL" id="VSSQ01039020">
    <property type="protein sequence ID" value="MPM92037.1"/>
    <property type="molecule type" value="Genomic_DNA"/>
</dbReference>
<gene>
    <name evidence="2" type="ORF">SDC9_139171</name>
</gene>